<dbReference type="STRING" id="1448308.A0A2T2NJC9"/>
<reference evidence="1 2" key="1">
    <citation type="journal article" date="2018" name="Front. Microbiol.">
        <title>Genome-Wide Analysis of Corynespora cassiicola Leaf Fall Disease Putative Effectors.</title>
        <authorList>
            <person name="Lopez D."/>
            <person name="Ribeiro S."/>
            <person name="Label P."/>
            <person name="Fumanal B."/>
            <person name="Venisse J.S."/>
            <person name="Kohler A."/>
            <person name="de Oliveira R.R."/>
            <person name="Labutti K."/>
            <person name="Lipzen A."/>
            <person name="Lail K."/>
            <person name="Bauer D."/>
            <person name="Ohm R.A."/>
            <person name="Barry K.W."/>
            <person name="Spatafora J."/>
            <person name="Grigoriev I.V."/>
            <person name="Martin F.M."/>
            <person name="Pujade-Renaud V."/>
        </authorList>
    </citation>
    <scope>NUCLEOTIDE SEQUENCE [LARGE SCALE GENOMIC DNA]</scope>
    <source>
        <strain evidence="1 2">Philippines</strain>
    </source>
</reference>
<proteinExistence type="predicted"/>
<dbReference type="Proteomes" id="UP000240883">
    <property type="component" value="Unassembled WGS sequence"/>
</dbReference>
<organism evidence="1 2">
    <name type="scientific">Corynespora cassiicola Philippines</name>
    <dbReference type="NCBI Taxonomy" id="1448308"/>
    <lineage>
        <taxon>Eukaryota</taxon>
        <taxon>Fungi</taxon>
        <taxon>Dikarya</taxon>
        <taxon>Ascomycota</taxon>
        <taxon>Pezizomycotina</taxon>
        <taxon>Dothideomycetes</taxon>
        <taxon>Pleosporomycetidae</taxon>
        <taxon>Pleosporales</taxon>
        <taxon>Corynesporascaceae</taxon>
        <taxon>Corynespora</taxon>
    </lineage>
</organism>
<evidence type="ECO:0000313" key="1">
    <source>
        <dbReference type="EMBL" id="PSN65542.1"/>
    </source>
</evidence>
<dbReference type="AlphaFoldDB" id="A0A2T2NJC9"/>
<keyword evidence="2" id="KW-1185">Reference proteome</keyword>
<dbReference type="EMBL" id="KZ678137">
    <property type="protein sequence ID" value="PSN65542.1"/>
    <property type="molecule type" value="Genomic_DNA"/>
</dbReference>
<gene>
    <name evidence="1" type="ORF">BS50DRAFT_589938</name>
</gene>
<evidence type="ECO:0000313" key="2">
    <source>
        <dbReference type="Proteomes" id="UP000240883"/>
    </source>
</evidence>
<dbReference type="OrthoDB" id="3924764at2759"/>
<sequence length="160" mass="17126">MASPARRCERNKCYTATNECDMAYGGCWDDCATQIPTFTQPICGPAPTLLMAGNYTAPASITMAPSSISSDIPTLASMNSTCSPLWICVDYVAKCGNSSIMYGNCYDTCNPITVTPPPCTKPPVTVTSWPDAASTTTSKIKKQRKPCKAAKAWMCAPADW</sequence>
<accession>A0A2T2NJC9</accession>
<name>A0A2T2NJC9_CORCC</name>
<protein>
    <submittedName>
        <fullName evidence="1">Uncharacterized protein</fullName>
    </submittedName>
</protein>